<organism evidence="2 3">
    <name type="scientific">Vibrio fortis</name>
    <dbReference type="NCBI Taxonomy" id="212667"/>
    <lineage>
        <taxon>Bacteria</taxon>
        <taxon>Pseudomonadati</taxon>
        <taxon>Pseudomonadota</taxon>
        <taxon>Gammaproteobacteria</taxon>
        <taxon>Vibrionales</taxon>
        <taxon>Vibrionaceae</taxon>
        <taxon>Vibrio</taxon>
    </lineage>
</organism>
<reference evidence="2 3" key="1">
    <citation type="submission" date="2019-09" db="EMBL/GenBank/DDBJ databases">
        <title>Whole genome sequence of Vibrio fortis.</title>
        <authorList>
            <person name="Das S.K."/>
        </authorList>
    </citation>
    <scope>NUCLEOTIDE SEQUENCE [LARGE SCALE GENOMIC DNA]</scope>
    <source>
        <strain evidence="2 3">AN60</strain>
    </source>
</reference>
<dbReference type="PROSITE" id="PS51186">
    <property type="entry name" value="GNAT"/>
    <property type="match status" value="1"/>
</dbReference>
<name>A0A5N3QV88_9VIBR</name>
<feature type="domain" description="N-acetyltransferase" evidence="1">
    <location>
        <begin position="2"/>
        <end position="142"/>
    </location>
</feature>
<dbReference type="Proteomes" id="UP000326789">
    <property type="component" value="Unassembled WGS sequence"/>
</dbReference>
<dbReference type="InterPro" id="IPR016181">
    <property type="entry name" value="Acyl_CoA_acyltransferase"/>
</dbReference>
<dbReference type="SUPFAM" id="SSF55729">
    <property type="entry name" value="Acyl-CoA N-acyltransferases (Nat)"/>
    <property type="match status" value="1"/>
</dbReference>
<evidence type="ECO:0000313" key="3">
    <source>
        <dbReference type="Proteomes" id="UP000326789"/>
    </source>
</evidence>
<protein>
    <submittedName>
        <fullName evidence="2">GNAT family N-acetyltransferase</fullName>
    </submittedName>
</protein>
<dbReference type="GO" id="GO:0004343">
    <property type="term" value="F:glucosamine 6-phosphate N-acetyltransferase activity"/>
    <property type="evidence" value="ECO:0007669"/>
    <property type="project" value="TreeGrafter"/>
</dbReference>
<dbReference type="RefSeq" id="WP_150873290.1">
    <property type="nucleotide sequence ID" value="NZ_VWSE01000010.1"/>
</dbReference>
<accession>A0A5N3QV88</accession>
<dbReference type="PANTHER" id="PTHR13355:SF11">
    <property type="entry name" value="GLUCOSAMINE 6-PHOSPHATE N-ACETYLTRANSFERASE"/>
    <property type="match status" value="1"/>
</dbReference>
<dbReference type="CDD" id="cd04301">
    <property type="entry name" value="NAT_SF"/>
    <property type="match status" value="1"/>
</dbReference>
<evidence type="ECO:0000313" key="2">
    <source>
        <dbReference type="EMBL" id="KAB0285592.1"/>
    </source>
</evidence>
<dbReference type="Pfam" id="PF13673">
    <property type="entry name" value="Acetyltransf_10"/>
    <property type="match status" value="1"/>
</dbReference>
<sequence length="148" mass="16622">MEVIIGTSPEIIEQAQAIRFQVFSVEQSIPNELDFDGLDNTSVHALVMDANQAIATARLLIKPDGSSVMARVAVLKAYRGQGIASEVVKALVNYAEQQGVESIEIHAHSYLRNYYEKFGFNFVQEVEIVGEHQLIEMRYQLARMFKTS</sequence>
<comment type="caution">
    <text evidence="2">The sequence shown here is derived from an EMBL/GenBank/DDBJ whole genome shotgun (WGS) entry which is preliminary data.</text>
</comment>
<gene>
    <name evidence="2" type="ORF">F2P58_24125</name>
</gene>
<dbReference type="EMBL" id="VWSE01000010">
    <property type="protein sequence ID" value="KAB0285592.1"/>
    <property type="molecule type" value="Genomic_DNA"/>
</dbReference>
<dbReference type="InterPro" id="IPR000182">
    <property type="entry name" value="GNAT_dom"/>
</dbReference>
<evidence type="ECO:0000259" key="1">
    <source>
        <dbReference type="PROSITE" id="PS51186"/>
    </source>
</evidence>
<proteinExistence type="predicted"/>
<dbReference type="Gene3D" id="3.40.630.30">
    <property type="match status" value="1"/>
</dbReference>
<dbReference type="AlphaFoldDB" id="A0A5N3QV88"/>
<keyword evidence="2" id="KW-0808">Transferase</keyword>
<dbReference type="PANTHER" id="PTHR13355">
    <property type="entry name" value="GLUCOSAMINE 6-PHOSPHATE N-ACETYLTRANSFERASE"/>
    <property type="match status" value="1"/>
</dbReference>
<dbReference type="InterPro" id="IPR039143">
    <property type="entry name" value="GNPNAT1-like"/>
</dbReference>